<dbReference type="NCBIfam" id="NF011645">
    <property type="entry name" value="PRK15063.1"/>
    <property type="match status" value="1"/>
</dbReference>
<keyword evidence="6" id="KW-0816">Tricarboxylic acid cycle</keyword>
<dbReference type="AlphaFoldDB" id="A0A090D208"/>
<dbReference type="STRING" id="1437425.CSEC_1127"/>
<dbReference type="GO" id="GO:0004451">
    <property type="term" value="F:isocitrate lyase activity"/>
    <property type="evidence" value="ECO:0007669"/>
    <property type="project" value="UniProtKB-UniRule"/>
</dbReference>
<keyword evidence="13" id="KW-0460">Magnesium</keyword>
<dbReference type="RefSeq" id="WP_041017465.1">
    <property type="nucleotide sequence ID" value="NZ_CCEJ010000004.1"/>
</dbReference>
<name>A0A090D208_9BACT</name>
<dbReference type="PIRSF" id="PIRSF001362">
    <property type="entry name" value="Isocit_lyase"/>
    <property type="match status" value="1"/>
</dbReference>
<dbReference type="NCBIfam" id="TIGR01346">
    <property type="entry name" value="isocit_lyase"/>
    <property type="match status" value="1"/>
</dbReference>
<keyword evidence="15" id="KW-1185">Reference proteome</keyword>
<dbReference type="GO" id="GO:0046872">
    <property type="term" value="F:metal ion binding"/>
    <property type="evidence" value="ECO:0007669"/>
    <property type="project" value="UniProtKB-KW"/>
</dbReference>
<evidence type="ECO:0000313" key="15">
    <source>
        <dbReference type="Proteomes" id="UP000031552"/>
    </source>
</evidence>
<feature type="binding site" evidence="12">
    <location>
        <position position="226"/>
    </location>
    <ligand>
        <name>substrate</name>
    </ligand>
</feature>
<dbReference type="InterPro" id="IPR015813">
    <property type="entry name" value="Pyrv/PenolPyrv_kinase-like_dom"/>
</dbReference>
<evidence type="ECO:0000256" key="13">
    <source>
        <dbReference type="PIRSR" id="PIRSR001362-3"/>
    </source>
</evidence>
<dbReference type="GO" id="GO:0006099">
    <property type="term" value="P:tricarboxylic acid cycle"/>
    <property type="evidence" value="ECO:0007669"/>
    <property type="project" value="UniProtKB-UniRule"/>
</dbReference>
<dbReference type="EMBL" id="CCEJ010000004">
    <property type="protein sequence ID" value="CDR33953.1"/>
    <property type="molecule type" value="Genomic_DNA"/>
</dbReference>
<dbReference type="PANTHER" id="PTHR21631">
    <property type="entry name" value="ISOCITRATE LYASE/MALATE SYNTHASE"/>
    <property type="match status" value="1"/>
</dbReference>
<dbReference type="Proteomes" id="UP000031552">
    <property type="component" value="Unassembled WGS sequence"/>
</dbReference>
<comment type="caution">
    <text evidence="14">The sequence shown here is derived from an EMBL/GenBank/DDBJ whole genome shotgun (WGS) entry which is preliminary data.</text>
</comment>
<comment type="similarity">
    <text evidence="2">Belongs to the isocitrate lyase/PEP mutase superfamily. Isocitrate lyase family.</text>
</comment>
<feature type="binding site" evidence="12">
    <location>
        <begin position="90"/>
        <end position="92"/>
    </location>
    <ligand>
        <name>substrate</name>
    </ligand>
</feature>
<reference evidence="14" key="1">
    <citation type="submission" date="2013-12" db="EMBL/GenBank/DDBJ databases">
        <authorList>
            <person name="Linke B."/>
        </authorList>
    </citation>
    <scope>NUCLEOTIDE SEQUENCE [LARGE SCALE GENOMIC DNA]</scope>
    <source>
        <strain evidence="14">CRIB-18</strain>
    </source>
</reference>
<evidence type="ECO:0000256" key="11">
    <source>
        <dbReference type="PIRSR" id="PIRSR001362-1"/>
    </source>
</evidence>
<feature type="binding site" evidence="12">
    <location>
        <begin position="311"/>
        <end position="315"/>
    </location>
    <ligand>
        <name>substrate</name>
    </ligand>
</feature>
<accession>A0A090D208</accession>
<feature type="binding site" evidence="12">
    <location>
        <begin position="190"/>
        <end position="191"/>
    </location>
    <ligand>
        <name>substrate</name>
    </ligand>
</feature>
<dbReference type="InterPro" id="IPR039556">
    <property type="entry name" value="ICL/PEPM"/>
</dbReference>
<keyword evidence="5" id="KW-0329">Glyoxylate bypass</keyword>
<sequence>MHAFINKDAEEMEKKWLKDPRWKGIKRTYKAMDVVRLRGSRQIDHTLARLGAEKLYRLLKDETFIRSLGAETGSQAVQQVQAGLKAIYVSGWQVAGDMNESLETYPDQSLYPVLSVPKLIRRIYKALKRQDEIEFANGKLKRDWYVPIVADAEAGFGGPINTYELIKAMIEEGAAAVHLEDQLSSLKKCGHMGGKVLVPVSEFITKLITARFASDIMGVPIIIIARTDSFTANMVRSDSDAIDAKYLTGKRSPEGYYYYEPSMEQTVERGISFAPYSDMIWCETSMPDLGEAREFAAGIHEKFPGKWLAYNCSPSFNWKMHLDEKKMRTFQEKLAEMGYKFQFVTLAGFHAINASMFELANAYQKEGMRAYSRLQEKEFELEKLGYSAIKHQQFVGTGYFDEIMTAIHGDNISTKALKNSTEEHQFHAKKEKKKTKK</sequence>
<dbReference type="SUPFAM" id="SSF51621">
    <property type="entry name" value="Phosphoenolpyruvate/pyruvate domain"/>
    <property type="match status" value="1"/>
</dbReference>
<dbReference type="EC" id="4.1.3.1" evidence="3 10"/>
<reference evidence="14" key="2">
    <citation type="submission" date="2014-09" db="EMBL/GenBank/DDBJ databases">
        <title>Criblamydia sequanensis harbors a mega-plasmid encoding arsenite resistance.</title>
        <authorList>
            <person name="Bertelli C."/>
            <person name="Goesmann A."/>
            <person name="Greub G."/>
        </authorList>
    </citation>
    <scope>NUCLEOTIDE SEQUENCE [LARGE SCALE GENOMIC DNA]</scope>
    <source>
        <strain evidence="14">CRIB-18</strain>
    </source>
</reference>
<comment type="pathway">
    <text evidence="1">Carbohydrate metabolism; glyoxylate cycle; (S)-malate from isocitrate: step 1/2.</text>
</comment>
<evidence type="ECO:0000256" key="9">
    <source>
        <dbReference type="ARBA" id="ARBA00053855"/>
    </source>
</evidence>
<dbReference type="InterPro" id="IPR018523">
    <property type="entry name" value="Isocitrate_lyase_ph_CS"/>
</dbReference>
<evidence type="ECO:0000256" key="1">
    <source>
        <dbReference type="ARBA" id="ARBA00004793"/>
    </source>
</evidence>
<dbReference type="Gene3D" id="3.20.20.60">
    <property type="entry name" value="Phosphoenolpyruvate-binding domains"/>
    <property type="match status" value="1"/>
</dbReference>
<evidence type="ECO:0000256" key="6">
    <source>
        <dbReference type="ARBA" id="ARBA00022532"/>
    </source>
</evidence>
<dbReference type="PROSITE" id="PS00161">
    <property type="entry name" value="ISOCITRATE_LYASE"/>
    <property type="match status" value="1"/>
</dbReference>
<dbReference type="PANTHER" id="PTHR21631:SF3">
    <property type="entry name" value="BIFUNCTIONAL GLYOXYLATE CYCLE PROTEIN"/>
    <property type="match status" value="1"/>
</dbReference>
<evidence type="ECO:0000256" key="12">
    <source>
        <dbReference type="PIRSR" id="PIRSR001362-2"/>
    </source>
</evidence>
<evidence type="ECO:0000256" key="4">
    <source>
        <dbReference type="ARBA" id="ARBA00017446"/>
    </source>
</evidence>
<protein>
    <recommendedName>
        <fullName evidence="4 10">Isocitrate lyase</fullName>
        <ecNumber evidence="3 10">4.1.3.1</ecNumber>
    </recommendedName>
</protein>
<comment type="catalytic activity">
    <reaction evidence="8">
        <text>D-threo-isocitrate = glyoxylate + succinate</text>
        <dbReference type="Rhea" id="RHEA:13245"/>
        <dbReference type="ChEBI" id="CHEBI:15562"/>
        <dbReference type="ChEBI" id="CHEBI:30031"/>
        <dbReference type="ChEBI" id="CHEBI:36655"/>
        <dbReference type="EC" id="4.1.3.1"/>
    </reaction>
</comment>
<keyword evidence="7 14" id="KW-0456">Lyase</keyword>
<dbReference type="InterPro" id="IPR040442">
    <property type="entry name" value="Pyrv_kinase-like_dom_sf"/>
</dbReference>
<dbReference type="eggNOG" id="COG2224">
    <property type="taxonomic scope" value="Bacteria"/>
</dbReference>
<dbReference type="GO" id="GO:0006097">
    <property type="term" value="P:glyoxylate cycle"/>
    <property type="evidence" value="ECO:0007669"/>
    <property type="project" value="UniProtKB-KW"/>
</dbReference>
<dbReference type="FunFam" id="3.20.20.60:FF:000005">
    <property type="entry name" value="Isocitrate lyase"/>
    <property type="match status" value="1"/>
</dbReference>
<evidence type="ECO:0000313" key="14">
    <source>
        <dbReference type="EMBL" id="CDR33953.1"/>
    </source>
</evidence>
<feature type="active site" description="Proton acceptor" evidence="11">
    <location>
        <position position="189"/>
    </location>
</feature>
<evidence type="ECO:0000256" key="10">
    <source>
        <dbReference type="NCBIfam" id="TIGR01346"/>
    </source>
</evidence>
<keyword evidence="13" id="KW-0479">Metal-binding</keyword>
<dbReference type="CDD" id="cd00377">
    <property type="entry name" value="ICL_PEPM"/>
    <property type="match status" value="1"/>
</dbReference>
<gene>
    <name evidence="14" type="primary">aceA</name>
    <name evidence="14" type="ORF">CSEC_1127</name>
</gene>
<dbReference type="Pfam" id="PF00463">
    <property type="entry name" value="ICL"/>
    <property type="match status" value="1"/>
</dbReference>
<evidence type="ECO:0000256" key="3">
    <source>
        <dbReference type="ARBA" id="ARBA00012909"/>
    </source>
</evidence>
<evidence type="ECO:0000256" key="2">
    <source>
        <dbReference type="ARBA" id="ARBA00005704"/>
    </source>
</evidence>
<organism evidence="14 15">
    <name type="scientific">Candidatus Criblamydia sequanensis CRIB-18</name>
    <dbReference type="NCBI Taxonomy" id="1437425"/>
    <lineage>
        <taxon>Bacteria</taxon>
        <taxon>Pseudomonadati</taxon>
        <taxon>Chlamydiota</taxon>
        <taxon>Chlamydiia</taxon>
        <taxon>Parachlamydiales</taxon>
        <taxon>Candidatus Criblamydiaceae</taxon>
        <taxon>Candidatus Criblamydia</taxon>
    </lineage>
</organism>
<evidence type="ECO:0000256" key="5">
    <source>
        <dbReference type="ARBA" id="ARBA00022435"/>
    </source>
</evidence>
<dbReference type="InterPro" id="IPR006254">
    <property type="entry name" value="Isocitrate_lyase"/>
</dbReference>
<dbReference type="OrthoDB" id="8629576at2"/>
<evidence type="ECO:0000256" key="8">
    <source>
        <dbReference type="ARBA" id="ARBA00023531"/>
    </source>
</evidence>
<feature type="binding site" evidence="12">
    <location>
        <position position="345"/>
    </location>
    <ligand>
        <name>substrate</name>
    </ligand>
</feature>
<comment type="function">
    <text evidence="9">Involved in the metabolic adaptation in response to environmental changes. Catalyzes the reversible formation of succinate and glyoxylate from isocitrate, a key step of the glyoxylate cycle, which operates as an anaplerotic route for replenishing the tricarboxylic acid cycle during growth on fatty acid substrates.</text>
</comment>
<proteinExistence type="inferred from homology"/>
<evidence type="ECO:0000256" key="7">
    <source>
        <dbReference type="ARBA" id="ARBA00023239"/>
    </source>
</evidence>
<feature type="binding site" evidence="13">
    <location>
        <position position="151"/>
    </location>
    <ligand>
        <name>Mg(2+)</name>
        <dbReference type="ChEBI" id="CHEBI:18420"/>
    </ligand>
</feature>
<comment type="cofactor">
    <cofactor evidence="13">
        <name>Mg(2+)</name>
        <dbReference type="ChEBI" id="CHEBI:18420"/>
    </cofactor>
    <text evidence="13">Can also use Mn(2+) ion.</text>
</comment>